<accession>A0ABW3MIP6</accession>
<organism evidence="2 3">
    <name type="scientific">Kibdelosporangium lantanae</name>
    <dbReference type="NCBI Taxonomy" id="1497396"/>
    <lineage>
        <taxon>Bacteria</taxon>
        <taxon>Bacillati</taxon>
        <taxon>Actinomycetota</taxon>
        <taxon>Actinomycetes</taxon>
        <taxon>Pseudonocardiales</taxon>
        <taxon>Pseudonocardiaceae</taxon>
        <taxon>Kibdelosporangium</taxon>
    </lineage>
</organism>
<dbReference type="InterPro" id="IPR041657">
    <property type="entry name" value="HTH_17"/>
</dbReference>
<sequence>MPSETPTPAAVPLRHLYKIPEAMRLLSMSRSVIYEQIRAGRLRTVNQGRARLVPALAIQQYVELLMRESGVEYDQAS</sequence>
<gene>
    <name evidence="2" type="ORF">ACFQ1S_29110</name>
</gene>
<name>A0ABW3MIP6_9PSEU</name>
<evidence type="ECO:0000313" key="3">
    <source>
        <dbReference type="Proteomes" id="UP001597045"/>
    </source>
</evidence>
<dbReference type="EMBL" id="JBHTIS010002100">
    <property type="protein sequence ID" value="MFD1049310.1"/>
    <property type="molecule type" value="Genomic_DNA"/>
</dbReference>
<evidence type="ECO:0000313" key="2">
    <source>
        <dbReference type="EMBL" id="MFD1049310.1"/>
    </source>
</evidence>
<dbReference type="Pfam" id="PF12728">
    <property type="entry name" value="HTH_17"/>
    <property type="match status" value="1"/>
</dbReference>
<reference evidence="3" key="1">
    <citation type="journal article" date="2019" name="Int. J. Syst. Evol. Microbiol.">
        <title>The Global Catalogue of Microorganisms (GCM) 10K type strain sequencing project: providing services to taxonomists for standard genome sequencing and annotation.</title>
        <authorList>
            <consortium name="The Broad Institute Genomics Platform"/>
            <consortium name="The Broad Institute Genome Sequencing Center for Infectious Disease"/>
            <person name="Wu L."/>
            <person name="Ma J."/>
        </authorList>
    </citation>
    <scope>NUCLEOTIDE SEQUENCE [LARGE SCALE GENOMIC DNA]</scope>
    <source>
        <strain evidence="3">JCM 31486</strain>
    </source>
</reference>
<protein>
    <submittedName>
        <fullName evidence="2">Helix-turn-helix domain-containing protein</fullName>
    </submittedName>
</protein>
<comment type="caution">
    <text evidence="2">The sequence shown here is derived from an EMBL/GenBank/DDBJ whole genome shotgun (WGS) entry which is preliminary data.</text>
</comment>
<proteinExistence type="predicted"/>
<dbReference type="Proteomes" id="UP001597045">
    <property type="component" value="Unassembled WGS sequence"/>
</dbReference>
<evidence type="ECO:0000259" key="1">
    <source>
        <dbReference type="Pfam" id="PF12728"/>
    </source>
</evidence>
<feature type="domain" description="Helix-turn-helix" evidence="1">
    <location>
        <begin position="16"/>
        <end position="63"/>
    </location>
</feature>
<keyword evidence="3" id="KW-1185">Reference proteome</keyword>